<keyword evidence="2" id="KW-0732">Signal</keyword>
<dbReference type="InParanoid" id="A0A3Q7F8W7"/>
<organism evidence="3">
    <name type="scientific">Solanum lycopersicum</name>
    <name type="common">Tomato</name>
    <name type="synonym">Lycopersicon esculentum</name>
    <dbReference type="NCBI Taxonomy" id="4081"/>
    <lineage>
        <taxon>Eukaryota</taxon>
        <taxon>Viridiplantae</taxon>
        <taxon>Streptophyta</taxon>
        <taxon>Embryophyta</taxon>
        <taxon>Tracheophyta</taxon>
        <taxon>Spermatophyta</taxon>
        <taxon>Magnoliopsida</taxon>
        <taxon>eudicotyledons</taxon>
        <taxon>Gunneridae</taxon>
        <taxon>Pentapetalae</taxon>
        <taxon>asterids</taxon>
        <taxon>lamiids</taxon>
        <taxon>Solanales</taxon>
        <taxon>Solanaceae</taxon>
        <taxon>Solanoideae</taxon>
        <taxon>Solaneae</taxon>
        <taxon>Solanum</taxon>
        <taxon>Solanum subgen. Lycopersicon</taxon>
    </lineage>
</organism>
<dbReference type="EnsemblPlants" id="Solyc02g085678.1.1">
    <property type="protein sequence ID" value="Solyc02g085678.1.1"/>
    <property type="gene ID" value="Solyc02g085678.1"/>
</dbReference>
<reference evidence="3" key="1">
    <citation type="journal article" date="2012" name="Nature">
        <title>The tomato genome sequence provides insights into fleshy fruit evolution.</title>
        <authorList>
            <consortium name="Tomato Genome Consortium"/>
        </authorList>
    </citation>
    <scope>NUCLEOTIDE SEQUENCE [LARGE SCALE GENOMIC DNA]</scope>
    <source>
        <strain evidence="3">cv. Heinz 1706</strain>
    </source>
</reference>
<feature type="signal peptide" evidence="2">
    <location>
        <begin position="1"/>
        <end position="21"/>
    </location>
</feature>
<keyword evidence="1" id="KW-0812">Transmembrane</keyword>
<protein>
    <submittedName>
        <fullName evidence="3">Uncharacterized protein</fullName>
    </submittedName>
</protein>
<dbReference type="Gramene" id="Solyc02g085678.1.1">
    <property type="protein sequence ID" value="Solyc02g085678.1.1"/>
    <property type="gene ID" value="Solyc02g085678.1"/>
</dbReference>
<evidence type="ECO:0000313" key="4">
    <source>
        <dbReference type="Proteomes" id="UP000004994"/>
    </source>
</evidence>
<dbReference type="STRING" id="4081.A0A3Q7F8W7"/>
<accession>A0A3Q7F8W7</accession>
<keyword evidence="1" id="KW-1133">Transmembrane helix</keyword>
<reference evidence="3" key="2">
    <citation type="submission" date="2019-01" db="UniProtKB">
        <authorList>
            <consortium name="EnsemblPlants"/>
        </authorList>
    </citation>
    <scope>IDENTIFICATION</scope>
    <source>
        <strain evidence="3">cv. Heinz 1706</strain>
    </source>
</reference>
<proteinExistence type="predicted"/>
<dbReference type="AlphaFoldDB" id="A0A3Q7F8W7"/>
<evidence type="ECO:0000256" key="2">
    <source>
        <dbReference type="SAM" id="SignalP"/>
    </source>
</evidence>
<keyword evidence="1" id="KW-0472">Membrane</keyword>
<feature type="transmembrane region" description="Helical" evidence="1">
    <location>
        <begin position="101"/>
        <end position="120"/>
    </location>
</feature>
<evidence type="ECO:0000313" key="3">
    <source>
        <dbReference type="EnsemblPlants" id="Solyc02g085678.1.1"/>
    </source>
</evidence>
<evidence type="ECO:0000256" key="1">
    <source>
        <dbReference type="SAM" id="Phobius"/>
    </source>
</evidence>
<dbReference type="Proteomes" id="UP000004994">
    <property type="component" value="Chromosome 2"/>
</dbReference>
<sequence length="229" mass="26440">MIYIFLLLKLYFDMIDLLGLAFSERSLLRISLAHRFVSCKIVDIESEDDLLCTRASPCPCCCCPVGLGFIWVPLKIESKRWFIQVFRMPLSMLSRKQKPNLWLIFTILDACFLYDVFVFLDLRNANINSRFVSKGPINKLLNNIAMSFGSASDIEKQNRSQIYPLFLEPSKTFVEFKVKTGYTSLFITNRIGFQSIKRTPDKARPFLNSCSRRTIKYHGRWGAAVTGVY</sequence>
<feature type="chain" id="PRO_5018761237" evidence="2">
    <location>
        <begin position="22"/>
        <end position="229"/>
    </location>
</feature>
<name>A0A3Q7F8W7_SOLLC</name>
<keyword evidence="4" id="KW-1185">Reference proteome</keyword>